<reference evidence="7 8" key="1">
    <citation type="submission" date="2024-01" db="EMBL/GenBank/DDBJ databases">
        <title>Multi-omics insights into the function and evolution of sodium benzoate biodegradation pathways in Benzoatithermus flavus gen. nov., sp. nov. from hot spring.</title>
        <authorList>
            <person name="Hu C.-J."/>
            <person name="Li W.-J."/>
        </authorList>
    </citation>
    <scope>NUCLEOTIDE SEQUENCE [LARGE SCALE GENOMIC DNA]</scope>
    <source>
        <strain evidence="7 8">SYSU G07066</strain>
    </source>
</reference>
<evidence type="ECO:0000256" key="1">
    <source>
        <dbReference type="ARBA" id="ARBA00004651"/>
    </source>
</evidence>
<keyword evidence="2" id="KW-1003">Cell membrane</keyword>
<feature type="transmembrane region" description="Helical" evidence="6">
    <location>
        <begin position="161"/>
        <end position="178"/>
    </location>
</feature>
<dbReference type="PANTHER" id="PTHR43370:SF1">
    <property type="entry name" value="GUANOSINE ABC TRANSPORTER PERMEASE PROTEIN NUPQ"/>
    <property type="match status" value="1"/>
</dbReference>
<dbReference type="CDD" id="cd06580">
    <property type="entry name" value="TM_PBP1_transp_TpRbsC_like"/>
    <property type="match status" value="1"/>
</dbReference>
<evidence type="ECO:0000256" key="3">
    <source>
        <dbReference type="ARBA" id="ARBA00022692"/>
    </source>
</evidence>
<protein>
    <submittedName>
        <fullName evidence="7">ABC transporter permease</fullName>
    </submittedName>
</protein>
<comment type="subcellular location">
    <subcellularLocation>
        <location evidence="1">Cell membrane</location>
        <topology evidence="1">Multi-pass membrane protein</topology>
    </subcellularLocation>
</comment>
<dbReference type="Proteomes" id="UP001375743">
    <property type="component" value="Unassembled WGS sequence"/>
</dbReference>
<evidence type="ECO:0000313" key="8">
    <source>
        <dbReference type="Proteomes" id="UP001375743"/>
    </source>
</evidence>
<accession>A0ABU8XQ76</accession>
<proteinExistence type="predicted"/>
<evidence type="ECO:0000256" key="5">
    <source>
        <dbReference type="ARBA" id="ARBA00023136"/>
    </source>
</evidence>
<keyword evidence="4 6" id="KW-1133">Transmembrane helix</keyword>
<feature type="transmembrane region" description="Helical" evidence="6">
    <location>
        <begin position="210"/>
        <end position="231"/>
    </location>
</feature>
<feature type="transmembrane region" description="Helical" evidence="6">
    <location>
        <begin position="98"/>
        <end position="117"/>
    </location>
</feature>
<organism evidence="7 8">
    <name type="scientific">Benzoatithermus flavus</name>
    <dbReference type="NCBI Taxonomy" id="3108223"/>
    <lineage>
        <taxon>Bacteria</taxon>
        <taxon>Pseudomonadati</taxon>
        <taxon>Pseudomonadota</taxon>
        <taxon>Alphaproteobacteria</taxon>
        <taxon>Geminicoccales</taxon>
        <taxon>Geminicoccaceae</taxon>
        <taxon>Benzoatithermus</taxon>
    </lineage>
</organism>
<dbReference type="Pfam" id="PF02653">
    <property type="entry name" value="BPD_transp_2"/>
    <property type="match status" value="1"/>
</dbReference>
<keyword evidence="8" id="KW-1185">Reference proteome</keyword>
<evidence type="ECO:0000256" key="4">
    <source>
        <dbReference type="ARBA" id="ARBA00022989"/>
    </source>
</evidence>
<keyword evidence="3 6" id="KW-0812">Transmembrane</keyword>
<feature type="transmembrane region" description="Helical" evidence="6">
    <location>
        <begin position="280"/>
        <end position="305"/>
    </location>
</feature>
<dbReference type="InterPro" id="IPR001851">
    <property type="entry name" value="ABC_transp_permease"/>
</dbReference>
<evidence type="ECO:0000313" key="7">
    <source>
        <dbReference type="EMBL" id="MEK0083322.1"/>
    </source>
</evidence>
<evidence type="ECO:0000256" key="2">
    <source>
        <dbReference type="ARBA" id="ARBA00022475"/>
    </source>
</evidence>
<dbReference type="EMBL" id="JBBLZC010000007">
    <property type="protein sequence ID" value="MEK0083322.1"/>
    <property type="molecule type" value="Genomic_DNA"/>
</dbReference>
<gene>
    <name evidence="7" type="ORF">U1T56_09160</name>
</gene>
<name>A0ABU8XQ76_9PROT</name>
<feature type="transmembrane region" description="Helical" evidence="6">
    <location>
        <begin position="65"/>
        <end position="86"/>
    </location>
</feature>
<dbReference type="RefSeq" id="WP_418159165.1">
    <property type="nucleotide sequence ID" value="NZ_JBBLZC010000007.1"/>
</dbReference>
<evidence type="ECO:0000256" key="6">
    <source>
        <dbReference type="SAM" id="Phobius"/>
    </source>
</evidence>
<sequence>MTAADFFLQSLLLLDSTIRLATPLVLAALAGLFCERSGVTDIALEGKMLGAAFAAAAVAQTTGSAWAGLLAGIAFGWCLAVVHGFASITHKGDQVVSGMALNVIAAGLGPTLADAWFHQAGRISVADGARFTPIELPFAEAARSVPVIGTIYAEIVSGHNVLVYATALAVPLVAWVVYRTRFGLRLRAVGENPAAVDTAGISVEGMRYRALMVTGALCGVAGAYLSIAQNAGFIRDMTAGRGYLALAALIFGKWRPVPTLLACLLFAFTDAAQARLQGAALPGIGVVPVQLIQALPYLLTIFLLAGFVGKAVAPKAIGIPYVKER</sequence>
<comment type="caution">
    <text evidence="7">The sequence shown here is derived from an EMBL/GenBank/DDBJ whole genome shotgun (WGS) entry which is preliminary data.</text>
</comment>
<dbReference type="PANTHER" id="PTHR43370">
    <property type="entry name" value="SUGAR ABC TRANSPORTER INTEGRAL MEMBRANE PROTEIN-RELATED"/>
    <property type="match status" value="1"/>
</dbReference>
<keyword evidence="5 6" id="KW-0472">Membrane</keyword>